<protein>
    <submittedName>
        <fullName evidence="2">Uncharacterized protein</fullName>
    </submittedName>
</protein>
<evidence type="ECO:0000256" key="1">
    <source>
        <dbReference type="SAM" id="MobiDB-lite"/>
    </source>
</evidence>
<name>A0ABQ0L4N7_MYCCL</name>
<organism evidence="2 3">
    <name type="scientific">Mycena chlorophos</name>
    <name type="common">Agaric fungus</name>
    <name type="synonym">Agaricus chlorophos</name>
    <dbReference type="NCBI Taxonomy" id="658473"/>
    <lineage>
        <taxon>Eukaryota</taxon>
        <taxon>Fungi</taxon>
        <taxon>Dikarya</taxon>
        <taxon>Basidiomycota</taxon>
        <taxon>Agaricomycotina</taxon>
        <taxon>Agaricomycetes</taxon>
        <taxon>Agaricomycetidae</taxon>
        <taxon>Agaricales</taxon>
        <taxon>Marasmiineae</taxon>
        <taxon>Mycenaceae</taxon>
        <taxon>Mycena</taxon>
    </lineage>
</organism>
<accession>A0ABQ0L4N7</accession>
<dbReference type="EMBL" id="DF842131">
    <property type="protein sequence ID" value="GAT46071.1"/>
    <property type="molecule type" value="Genomic_DNA"/>
</dbReference>
<proteinExistence type="predicted"/>
<evidence type="ECO:0000313" key="3">
    <source>
        <dbReference type="Proteomes" id="UP000815677"/>
    </source>
</evidence>
<feature type="region of interest" description="Disordered" evidence="1">
    <location>
        <begin position="1"/>
        <end position="59"/>
    </location>
</feature>
<feature type="compositionally biased region" description="Basic residues" evidence="1">
    <location>
        <begin position="28"/>
        <end position="37"/>
    </location>
</feature>
<feature type="compositionally biased region" description="Basic and acidic residues" evidence="1">
    <location>
        <begin position="1"/>
        <end position="27"/>
    </location>
</feature>
<dbReference type="Proteomes" id="UP000815677">
    <property type="component" value="Unassembled WGS sequence"/>
</dbReference>
<gene>
    <name evidence="2" type="ORF">MCHLO_03613</name>
</gene>
<keyword evidence="3" id="KW-1185">Reference proteome</keyword>
<reference evidence="2" key="1">
    <citation type="submission" date="2014-09" db="EMBL/GenBank/DDBJ databases">
        <title>Genome sequence of the luminous mushroom Mycena chlorophos for searching fungal bioluminescence genes.</title>
        <authorList>
            <person name="Tanaka Y."/>
            <person name="Kasuga D."/>
            <person name="Oba Y."/>
            <person name="Hase S."/>
            <person name="Sato K."/>
            <person name="Oba Y."/>
            <person name="Sakakibara Y."/>
        </authorList>
    </citation>
    <scope>NUCLEOTIDE SEQUENCE</scope>
</reference>
<evidence type="ECO:0000313" key="2">
    <source>
        <dbReference type="EMBL" id="GAT46071.1"/>
    </source>
</evidence>
<sequence length="149" mass="16814">MFHDRECKGHSSSNAERRTSSRGEWALRRRQTLRRLHSVPPTHPTGPQRVLSAFGSSPPRSRIWKSNIEIWTVPSSHFSVTGSRRIRGVLRDWIPRIACDGSVIASAEIAPPASKTHYPGCCSLHVVSVTQRLAHDTLGEEPRSFWRAR</sequence>